<reference evidence="1 2" key="1">
    <citation type="submission" date="2024-09" db="EMBL/GenBank/DDBJ databases">
        <authorList>
            <person name="D'Angelo T."/>
        </authorList>
    </citation>
    <scope>NUCLEOTIDE SEQUENCE [LARGE SCALE GENOMIC DNA]</scope>
    <source>
        <strain evidence="1">SAG AM-320-E07</strain>
    </source>
</reference>
<protein>
    <submittedName>
        <fullName evidence="1">Uncharacterized protein</fullName>
    </submittedName>
</protein>
<accession>A0ABV6YIQ9</accession>
<dbReference type="EMBL" id="JBHPKH010000007">
    <property type="protein sequence ID" value="MFC1572217.1"/>
    <property type="molecule type" value="Genomic_DNA"/>
</dbReference>
<organism evidence="1 2">
    <name type="scientific">Eiseniibacteriota bacterium</name>
    <dbReference type="NCBI Taxonomy" id="2212470"/>
    <lineage>
        <taxon>Bacteria</taxon>
        <taxon>Candidatus Eiseniibacteriota</taxon>
    </lineage>
</organism>
<evidence type="ECO:0000313" key="2">
    <source>
        <dbReference type="Proteomes" id="UP001593833"/>
    </source>
</evidence>
<keyword evidence="2" id="KW-1185">Reference proteome</keyword>
<gene>
    <name evidence="1" type="ORF">ACFL6M_01335</name>
</gene>
<dbReference type="Proteomes" id="UP001593833">
    <property type="component" value="Unassembled WGS sequence"/>
</dbReference>
<proteinExistence type="predicted"/>
<name>A0ABV6YIQ9_UNCEI</name>
<comment type="caution">
    <text evidence="1">The sequence shown here is derived from an EMBL/GenBank/DDBJ whole genome shotgun (WGS) entry which is preliminary data.</text>
</comment>
<evidence type="ECO:0000313" key="1">
    <source>
        <dbReference type="EMBL" id="MFC1572217.1"/>
    </source>
</evidence>
<sequence>MDARDAQQGLPKYEAPKLVTFHQDDILVELGPAQACTSPCPSP</sequence>